<keyword evidence="13 17" id="KW-0378">Hydrolase</keyword>
<evidence type="ECO:0000313" key="23">
    <source>
        <dbReference type="Proteomes" id="UP000003490"/>
    </source>
</evidence>
<keyword evidence="17" id="KW-0862">Zinc</keyword>
<dbReference type="InterPro" id="IPR044524">
    <property type="entry name" value="Isoase_HisA-like"/>
</dbReference>
<feature type="domain" description="Phosphoribosyl-AMP cyclohydrolase" evidence="20">
    <location>
        <begin position="266"/>
        <end position="339"/>
    </location>
</feature>
<feature type="binding site" evidence="17">
    <location>
        <position position="315"/>
    </location>
    <ligand>
        <name>Mg(2+)</name>
        <dbReference type="ChEBI" id="CHEBI:18420"/>
    </ligand>
</feature>
<dbReference type="HAMAP" id="MF_01021">
    <property type="entry name" value="HisI"/>
    <property type="match status" value="1"/>
</dbReference>
<evidence type="ECO:0000256" key="1">
    <source>
        <dbReference type="ARBA" id="ARBA00000024"/>
    </source>
</evidence>
<dbReference type="GO" id="GO:0000162">
    <property type="term" value="P:L-tryptophan biosynthetic process"/>
    <property type="evidence" value="ECO:0007669"/>
    <property type="project" value="TreeGrafter"/>
</dbReference>
<organism evidence="21 23">
    <name type="scientific">[Clostridium] leptum DSM 753</name>
    <dbReference type="NCBI Taxonomy" id="428125"/>
    <lineage>
        <taxon>Bacteria</taxon>
        <taxon>Bacillati</taxon>
        <taxon>Bacillota</taxon>
        <taxon>Clostridia</taxon>
        <taxon>Eubacteriales</taxon>
        <taxon>Oscillospiraceae</taxon>
        <taxon>Oscillospiraceae incertae sedis</taxon>
    </lineage>
</organism>
<feature type="binding site" evidence="17">
    <location>
        <position position="330"/>
    </location>
    <ligand>
        <name>Zn(2+)</name>
        <dbReference type="ChEBI" id="CHEBI:29105"/>
        <note>ligand shared between dimeric partners</note>
    </ligand>
</feature>
<dbReference type="UniPathway" id="UPA00031">
    <property type="reaction ID" value="UER00008"/>
</dbReference>
<dbReference type="Pfam" id="PF00977">
    <property type="entry name" value="His_biosynth"/>
    <property type="match status" value="1"/>
</dbReference>
<evidence type="ECO:0000256" key="18">
    <source>
        <dbReference type="RuleBase" id="RU003657"/>
    </source>
</evidence>
<comment type="similarity">
    <text evidence="17">Belongs to the PRA-CH family.</text>
</comment>
<reference evidence="21 23" key="2">
    <citation type="submission" date="2007-08" db="EMBL/GenBank/DDBJ databases">
        <authorList>
            <person name="Fulton L."/>
            <person name="Clifton S."/>
            <person name="Fulton B."/>
            <person name="Xu J."/>
            <person name="Minx P."/>
            <person name="Pepin K.H."/>
            <person name="Johnson M."/>
            <person name="Thiruvilangam P."/>
            <person name="Bhonagiri V."/>
            <person name="Nash W.E."/>
            <person name="Wang C."/>
            <person name="Mardis E.R."/>
            <person name="Wilson R.K."/>
        </authorList>
    </citation>
    <scope>NUCLEOTIDE SEQUENCE [LARGE SCALE GENOMIC DNA]</scope>
    <source>
        <strain evidence="21 23">DSM 753</strain>
    </source>
</reference>
<evidence type="ECO:0000256" key="19">
    <source>
        <dbReference type="RuleBase" id="RU003658"/>
    </source>
</evidence>
<dbReference type="FunFam" id="3.20.20.70:FF:000009">
    <property type="entry name" value="1-(5-phosphoribosyl)-5-[(5-phosphoribosylamino)methylideneamino] imidazole-4-carboxamide isomerase"/>
    <property type="match status" value="1"/>
</dbReference>
<dbReference type="GO" id="GO:0005737">
    <property type="term" value="C:cytoplasm"/>
    <property type="evidence" value="ECO:0007669"/>
    <property type="project" value="UniProtKB-SubCell"/>
</dbReference>
<dbReference type="SUPFAM" id="SSF141734">
    <property type="entry name" value="HisI-like"/>
    <property type="match status" value="1"/>
</dbReference>
<evidence type="ECO:0000256" key="4">
    <source>
        <dbReference type="ARBA" id="ARBA00004496"/>
    </source>
</evidence>
<evidence type="ECO:0000256" key="2">
    <source>
        <dbReference type="ARBA" id="ARBA00000901"/>
    </source>
</evidence>
<evidence type="ECO:0000313" key="22">
    <source>
        <dbReference type="EMBL" id="PEQ25901.1"/>
    </source>
</evidence>
<dbReference type="GO" id="GO:0000287">
    <property type="term" value="F:magnesium ion binding"/>
    <property type="evidence" value="ECO:0007669"/>
    <property type="project" value="UniProtKB-UniRule"/>
</dbReference>
<feature type="binding site" evidence="17">
    <location>
        <position position="314"/>
    </location>
    <ligand>
        <name>Zn(2+)</name>
        <dbReference type="ChEBI" id="CHEBI:29105"/>
        <note>ligand shared between dimeric partners</note>
    </ligand>
</feature>
<dbReference type="InterPro" id="IPR006062">
    <property type="entry name" value="His_biosynth"/>
</dbReference>
<evidence type="ECO:0000313" key="24">
    <source>
        <dbReference type="Proteomes" id="UP000220611"/>
    </source>
</evidence>
<comment type="caution">
    <text evidence="21">The sequence shown here is derived from an EMBL/GenBank/DDBJ whole genome shotgun (WGS) entry which is preliminary data.</text>
</comment>
<comment type="catalytic activity">
    <reaction evidence="1 17">
        <text>1-(5-phospho-beta-D-ribosyl)-5'-AMP + H2O = 1-(5-phospho-beta-D-ribosyl)-5-[(5-phospho-beta-D-ribosylamino)methylideneamino]imidazole-4-carboxamide</text>
        <dbReference type="Rhea" id="RHEA:20049"/>
        <dbReference type="ChEBI" id="CHEBI:15377"/>
        <dbReference type="ChEBI" id="CHEBI:58435"/>
        <dbReference type="ChEBI" id="CHEBI:59457"/>
        <dbReference type="EC" id="3.5.4.19"/>
    </reaction>
</comment>
<comment type="cofactor">
    <cofactor evidence="17">
        <name>Zn(2+)</name>
        <dbReference type="ChEBI" id="CHEBI:29105"/>
    </cofactor>
    <text evidence="17">Binds 1 zinc ion per subunit.</text>
</comment>
<evidence type="ECO:0000256" key="5">
    <source>
        <dbReference type="ARBA" id="ARBA00005133"/>
    </source>
</evidence>
<gene>
    <name evidence="16 21" type="primary">hisA</name>
    <name evidence="17" type="synonym">hisI</name>
    <name evidence="22" type="ORF">CH238_02620</name>
    <name evidence="21" type="ORF">CLOLEP_02973</name>
</gene>
<evidence type="ECO:0000256" key="6">
    <source>
        <dbReference type="ARBA" id="ARBA00005169"/>
    </source>
</evidence>
<dbReference type="GO" id="GO:0004635">
    <property type="term" value="F:phosphoribosyl-AMP cyclohydrolase activity"/>
    <property type="evidence" value="ECO:0007669"/>
    <property type="project" value="UniProtKB-UniRule"/>
</dbReference>
<feature type="active site" description="Proton acceptor" evidence="16">
    <location>
        <position position="8"/>
    </location>
</feature>
<proteinExistence type="inferred from homology"/>
<dbReference type="eggNOG" id="COG0106">
    <property type="taxonomic scope" value="Bacteria"/>
</dbReference>
<keyword evidence="24" id="KW-1185">Reference proteome</keyword>
<protein>
    <recommendedName>
        <fullName evidence="16 17">Multifunctional fusion protein</fullName>
    </recommendedName>
    <domain>
        <recommendedName>
            <fullName evidence="16">1-(5-phosphoribosyl)-5-[(5-phosphoribosylamino)methylideneamino] imidazole-4-carboxamide isomerase</fullName>
            <ecNumber evidence="16">5.3.1.16</ecNumber>
        </recommendedName>
        <alternativeName>
            <fullName evidence="16">Phosphoribosylformimino-5-aminoimidazole carboxamide ribotide isomerase</fullName>
        </alternativeName>
    </domain>
    <domain>
        <recommendedName>
            <fullName evidence="17">Phosphoribosyl-AMP cyclohydrolase</fullName>
            <shortName evidence="17">PRA-CH</shortName>
            <ecNumber evidence="17">3.5.4.19</ecNumber>
        </recommendedName>
    </domain>
</protein>
<dbReference type="HAMAP" id="MF_01014">
    <property type="entry name" value="HisA"/>
    <property type="match status" value="1"/>
</dbReference>
<evidence type="ECO:0000256" key="12">
    <source>
        <dbReference type="ARBA" id="ARBA00022605"/>
    </source>
</evidence>
<reference evidence="22 24" key="3">
    <citation type="submission" date="2017-07" db="EMBL/GenBank/DDBJ databases">
        <title>Prevalence of linear plasmids in Cutibacterium (Propionibacterium) acnes isolates obtained from prostatic tissue.</title>
        <authorList>
            <person name="Davidsson S."/>
            <person name="Carlsson J."/>
            <person name="Molling P."/>
            <person name="Andren O."/>
            <person name="Andersson S.-O."/>
            <person name="Brzuszkiewicz E."/>
            <person name="Poehlein A."/>
            <person name="Al-Zeer M."/>
            <person name="Brinkmann V."/>
            <person name="Scavenius C."/>
            <person name="Nazipi S."/>
            <person name="Soderquist B."/>
            <person name="Bruggemann H."/>
        </authorList>
    </citation>
    <scope>NUCLEOTIDE SEQUENCE [LARGE SCALE GENOMIC DNA]</scope>
    <source>
        <strain evidence="22 24">DSM 753</strain>
    </source>
</reference>
<dbReference type="AlphaFoldDB" id="A7VWK8"/>
<evidence type="ECO:0000313" key="21">
    <source>
        <dbReference type="EMBL" id="EDO60155.1"/>
    </source>
</evidence>
<feature type="binding site" evidence="17">
    <location>
        <position position="317"/>
    </location>
    <ligand>
        <name>Mg(2+)</name>
        <dbReference type="ChEBI" id="CHEBI:18420"/>
    </ligand>
</feature>
<dbReference type="InterPro" id="IPR038019">
    <property type="entry name" value="PRib_AMP_CycHydrolase_sf"/>
</dbReference>
<comment type="function">
    <text evidence="17">Catalyzes the hydrolysis of the adenine ring of phosphoribosyl-AMP.</text>
</comment>
<dbReference type="InterPro" id="IPR023016">
    <property type="entry name" value="HisA/PriA"/>
</dbReference>
<dbReference type="GO" id="GO:0000105">
    <property type="term" value="P:L-histidine biosynthetic process"/>
    <property type="evidence" value="ECO:0007669"/>
    <property type="project" value="UniProtKB-UniRule"/>
</dbReference>
<keyword evidence="17" id="KW-0479">Metal-binding</keyword>
<keyword evidence="15 16" id="KW-0413">Isomerase</keyword>
<dbReference type="Proteomes" id="UP000003490">
    <property type="component" value="Unassembled WGS sequence"/>
</dbReference>
<comment type="subunit">
    <text evidence="17">Homodimer.</text>
</comment>
<accession>A7VWK8</accession>
<dbReference type="NCBIfam" id="TIGR00007">
    <property type="entry name" value="1-(5-phosphoribosyl)-5-[(5-phosphoribosylamino)methylideneamino]imidazole-4-carboxamide isomerase"/>
    <property type="match status" value="1"/>
</dbReference>
<dbReference type="NCBIfam" id="NF000768">
    <property type="entry name" value="PRK00051.1"/>
    <property type="match status" value="1"/>
</dbReference>
<dbReference type="InterPro" id="IPR002496">
    <property type="entry name" value="PRib_AMP_CycHydrolase_dom"/>
</dbReference>
<dbReference type="GO" id="GO:0004636">
    <property type="term" value="F:phosphoribosyl-ATP diphosphatase activity"/>
    <property type="evidence" value="ECO:0007669"/>
    <property type="project" value="UniProtKB-EC"/>
</dbReference>
<evidence type="ECO:0000256" key="8">
    <source>
        <dbReference type="ARBA" id="ARBA00007731"/>
    </source>
</evidence>
<dbReference type="Pfam" id="PF01502">
    <property type="entry name" value="PRA-CH"/>
    <property type="match status" value="1"/>
</dbReference>
<reference evidence="21 23" key="1">
    <citation type="submission" date="2007-08" db="EMBL/GenBank/DDBJ databases">
        <title>Draft genome sequence of Clostridium leptum (DSM 753).</title>
        <authorList>
            <person name="Sudarsanam P."/>
            <person name="Ley R."/>
            <person name="Guruge J."/>
            <person name="Turnbaugh P.J."/>
            <person name="Mahowald M."/>
            <person name="Liep D."/>
            <person name="Gordon J."/>
        </authorList>
    </citation>
    <scope>NUCLEOTIDE SEQUENCE [LARGE SCALE GENOMIC DNA]</scope>
    <source>
        <strain evidence="21 23">DSM 753</strain>
    </source>
</reference>
<dbReference type="Gene3D" id="3.10.20.810">
    <property type="entry name" value="Phosphoribosyl-AMP cyclohydrolase"/>
    <property type="match status" value="1"/>
</dbReference>
<comment type="similarity">
    <text evidence="10 16 18">Belongs to the HisA/HisF family.</text>
</comment>
<evidence type="ECO:0000256" key="9">
    <source>
        <dbReference type="ARBA" id="ARBA00008299"/>
    </source>
</evidence>
<dbReference type="eggNOG" id="COG0139">
    <property type="taxonomic scope" value="Bacteria"/>
</dbReference>
<dbReference type="EC" id="5.3.1.16" evidence="16"/>
<comment type="cofactor">
    <cofactor evidence="17">
        <name>Mg(2+)</name>
        <dbReference type="ChEBI" id="CHEBI:18420"/>
    </cofactor>
    <text evidence="17">Binds 1 Mg(2+) ion per subunit.</text>
</comment>
<dbReference type="HOGENOM" id="CLU_048577_0_1_9"/>
<dbReference type="PANTHER" id="PTHR43090">
    <property type="entry name" value="1-(5-PHOSPHORIBOSYL)-5-[(5-PHOSPHORIBOSYLAMINO)METHYLIDENEAMINO] IMIDAZOLE-4-CARBOXAMIDE ISOMERASE"/>
    <property type="match status" value="1"/>
</dbReference>
<feature type="binding site" evidence="17">
    <location>
        <position position="313"/>
    </location>
    <ligand>
        <name>Mg(2+)</name>
        <dbReference type="ChEBI" id="CHEBI:18420"/>
    </ligand>
</feature>
<dbReference type="SUPFAM" id="SSF51366">
    <property type="entry name" value="Ribulose-phoshate binding barrel"/>
    <property type="match status" value="1"/>
</dbReference>
<keyword evidence="11 17" id="KW-0963">Cytoplasm</keyword>
<dbReference type="GO" id="GO:0003949">
    <property type="term" value="F:1-(5-phosphoribosyl)-5-[(5-phosphoribosylamino)methylideneamino]imidazole-4-carboxamide isomerase activity"/>
    <property type="evidence" value="ECO:0007669"/>
    <property type="project" value="UniProtKB-UniRule"/>
</dbReference>
<comment type="pathway">
    <text evidence="5 16 19">Amino-acid biosynthesis; L-histidine biosynthesis; L-histidine from 5-phospho-alpha-D-ribose 1-diphosphate: step 4/9.</text>
</comment>
<dbReference type="EC" id="3.5.4.19" evidence="17"/>
<dbReference type="InterPro" id="IPR011060">
    <property type="entry name" value="RibuloseP-bd_barrel"/>
</dbReference>
<comment type="pathway">
    <text evidence="7">Amino-acid biosynthesis; L-histidine biosynthesis; L-histidine from 5-phospho-alpha-D-ribose 1-diphosphate: step 2/9.</text>
</comment>
<dbReference type="InterPro" id="IPR026660">
    <property type="entry name" value="PRA-CH"/>
</dbReference>
<name>A7VWK8_9FIRM</name>
<feature type="active site" description="Proton donor" evidence="16">
    <location>
        <position position="129"/>
    </location>
</feature>
<evidence type="ECO:0000256" key="7">
    <source>
        <dbReference type="ARBA" id="ARBA00005204"/>
    </source>
</evidence>
<evidence type="ECO:0000256" key="10">
    <source>
        <dbReference type="ARBA" id="ARBA00009667"/>
    </source>
</evidence>
<dbReference type="GO" id="GO:0008270">
    <property type="term" value="F:zinc ion binding"/>
    <property type="evidence" value="ECO:0007669"/>
    <property type="project" value="UniProtKB-UniRule"/>
</dbReference>
<evidence type="ECO:0000256" key="16">
    <source>
        <dbReference type="HAMAP-Rule" id="MF_01014"/>
    </source>
</evidence>
<keyword evidence="14 17" id="KW-0368">Histidine biosynthesis</keyword>
<dbReference type="PANTHER" id="PTHR43090:SF2">
    <property type="entry name" value="1-(5-PHOSPHORIBOSYL)-5-[(5-PHOSPHORIBOSYLAMINO)METHYLIDENEAMINO] IMIDAZOLE-4-CARBOXAMIDE ISOMERASE"/>
    <property type="match status" value="1"/>
</dbReference>
<dbReference type="EMBL" id="NOXF01000001">
    <property type="protein sequence ID" value="PEQ25901.1"/>
    <property type="molecule type" value="Genomic_DNA"/>
</dbReference>
<evidence type="ECO:0000256" key="11">
    <source>
        <dbReference type="ARBA" id="ARBA00022490"/>
    </source>
</evidence>
<dbReference type="InterPro" id="IPR006063">
    <property type="entry name" value="HisA_bact_arch"/>
</dbReference>
<keyword evidence="17" id="KW-0460">Magnesium</keyword>
<evidence type="ECO:0000256" key="15">
    <source>
        <dbReference type="ARBA" id="ARBA00023235"/>
    </source>
</evidence>
<dbReference type="Gene3D" id="3.20.20.70">
    <property type="entry name" value="Aldolase class I"/>
    <property type="match status" value="1"/>
</dbReference>
<evidence type="ECO:0000256" key="13">
    <source>
        <dbReference type="ARBA" id="ARBA00022801"/>
    </source>
</evidence>
<feature type="binding site" evidence="17">
    <location>
        <position position="337"/>
    </location>
    <ligand>
        <name>Zn(2+)</name>
        <dbReference type="ChEBI" id="CHEBI:29105"/>
        <note>ligand shared between dimeric partners</note>
    </ligand>
</feature>
<comment type="catalytic activity">
    <reaction evidence="2 16 19">
        <text>1-(5-phospho-beta-D-ribosyl)-5-[(5-phospho-beta-D-ribosylamino)methylideneamino]imidazole-4-carboxamide = 5-[(5-phospho-1-deoxy-D-ribulos-1-ylimino)methylamino]-1-(5-phospho-beta-D-ribosyl)imidazole-4-carboxamide</text>
        <dbReference type="Rhea" id="RHEA:15469"/>
        <dbReference type="ChEBI" id="CHEBI:58435"/>
        <dbReference type="ChEBI" id="CHEBI:58525"/>
        <dbReference type="EC" id="5.3.1.16"/>
    </reaction>
</comment>
<evidence type="ECO:0000259" key="20">
    <source>
        <dbReference type="Pfam" id="PF01502"/>
    </source>
</evidence>
<dbReference type="EMBL" id="ABCB02000020">
    <property type="protein sequence ID" value="EDO60155.1"/>
    <property type="molecule type" value="Genomic_DNA"/>
</dbReference>
<comment type="pathway">
    <text evidence="6 17">Amino-acid biosynthesis; L-histidine biosynthesis; L-histidine from 5-phospho-alpha-D-ribose 1-diphosphate: step 3/9.</text>
</comment>
<sequence>MILLPAIDIKDGTCVRLQKGDYQTAHKVAENPLETALSFQKAGAEWIHMVDLDGAKDAVMVNQKIFLEIAQKTNLRVELGGGIRNMETVDYYLQNGISRVILGSAAVKNPRFVERAVGKYRDQIAVGIDARNEMVAAEGWLDTSNVHYLDLAKKMEQIGVKTIIFTDIAKDGMLQGPNVEQLRQLNAAVSCNIIASGGVSTIEDIRRLRDERLYGAICGKALYTGGIDLQKAIFLAKGNALTDKYFQKSELLPAIVQEASTGQVLMLAYMNRESMQLTLDTGYTWFYSRSRKELWNKGATSGHLQKVVAVFGDCDDDTLLVQVEQTGPACHTGAHSCFFNEITVTGGTGHAVK</sequence>
<evidence type="ECO:0000256" key="3">
    <source>
        <dbReference type="ARBA" id="ARBA00001460"/>
    </source>
</evidence>
<comment type="similarity">
    <text evidence="8">In the C-terminal section; belongs to the PRA-PH family.</text>
</comment>
<comment type="subcellular location">
    <subcellularLocation>
        <location evidence="4 17 19">Cytoplasm</location>
    </subcellularLocation>
</comment>
<comment type="catalytic activity">
    <reaction evidence="3">
        <text>1-(5-phospho-beta-D-ribosyl)-ATP + H2O = 1-(5-phospho-beta-D-ribosyl)-5'-AMP + diphosphate + H(+)</text>
        <dbReference type="Rhea" id="RHEA:22828"/>
        <dbReference type="ChEBI" id="CHEBI:15377"/>
        <dbReference type="ChEBI" id="CHEBI:15378"/>
        <dbReference type="ChEBI" id="CHEBI:33019"/>
        <dbReference type="ChEBI" id="CHEBI:59457"/>
        <dbReference type="ChEBI" id="CHEBI:73183"/>
        <dbReference type="EC" id="3.6.1.31"/>
    </reaction>
</comment>
<evidence type="ECO:0000256" key="14">
    <source>
        <dbReference type="ARBA" id="ARBA00023102"/>
    </source>
</evidence>
<comment type="similarity">
    <text evidence="9">In the N-terminal section; belongs to the PRA-CH family.</text>
</comment>
<dbReference type="Proteomes" id="UP000220611">
    <property type="component" value="Unassembled WGS sequence"/>
</dbReference>
<dbReference type="CDD" id="cd04732">
    <property type="entry name" value="HisA"/>
    <property type="match status" value="1"/>
</dbReference>
<dbReference type="FunFam" id="3.10.20.810:FF:000001">
    <property type="entry name" value="Histidine biosynthesis bifunctional protein HisIE"/>
    <property type="match status" value="1"/>
</dbReference>
<dbReference type="InterPro" id="IPR013785">
    <property type="entry name" value="Aldolase_TIM"/>
</dbReference>
<evidence type="ECO:0000256" key="17">
    <source>
        <dbReference type="HAMAP-Rule" id="MF_01021"/>
    </source>
</evidence>
<keyword evidence="12 17" id="KW-0028">Amino-acid biosynthesis</keyword>